<dbReference type="Pfam" id="PF05424">
    <property type="entry name" value="Duffy_binding"/>
    <property type="match status" value="1"/>
</dbReference>
<dbReference type="GO" id="GO:0046789">
    <property type="term" value="F:host cell surface receptor binding"/>
    <property type="evidence" value="ECO:0007669"/>
    <property type="project" value="InterPro"/>
</dbReference>
<name>D3GIF9_PLAFA</name>
<dbReference type="SUPFAM" id="SSF140924">
    <property type="entry name" value="Duffy binding domain-like"/>
    <property type="match status" value="1"/>
</dbReference>
<accession>D3GIF9</accession>
<feature type="domain" description="Duffy-antigen binding" evidence="1">
    <location>
        <begin position="1"/>
        <end position="125"/>
    </location>
</feature>
<dbReference type="InterPro" id="IPR042202">
    <property type="entry name" value="Duffy-ag-bd_sf"/>
</dbReference>
<dbReference type="EMBL" id="FJ876785">
    <property type="protein sequence ID" value="ACZ81979.1"/>
    <property type="molecule type" value="mRNA"/>
</dbReference>
<dbReference type="Gene3D" id="1.20.1310.20">
    <property type="entry name" value="Duffy-antigen binding domain"/>
    <property type="match status" value="1"/>
</dbReference>
<protein>
    <submittedName>
        <fullName evidence="2">Erythrocyte membrane protein</fullName>
    </submittedName>
</protein>
<dbReference type="InterPro" id="IPR008602">
    <property type="entry name" value="Duffy-antigen-binding"/>
</dbReference>
<evidence type="ECO:0000259" key="1">
    <source>
        <dbReference type="Pfam" id="PF05424"/>
    </source>
</evidence>
<proteinExistence type="evidence at transcript level"/>
<sequence length="125" mass="14887">DIGDIVRGKDLYLGYDNKEKEQRKKLRTEIRKKFTRKYIRTLLRRMAHKNATLMMPKEEIFFNLREDWWTANRETVWKAFNMSCTKRSLLYNKTACNVGKGTNGQCHSIGGDVPTYNDYVPQYLR</sequence>
<dbReference type="AlphaFoldDB" id="D3GIF9"/>
<feature type="non-terminal residue" evidence="2">
    <location>
        <position position="1"/>
    </location>
</feature>
<evidence type="ECO:0000313" key="2">
    <source>
        <dbReference type="EMBL" id="ACZ81979.1"/>
    </source>
</evidence>
<organism evidence="2">
    <name type="scientific">Plasmodium falciparum</name>
    <name type="common">malaria parasite P. falciparum</name>
    <dbReference type="NCBI Taxonomy" id="5833"/>
    <lineage>
        <taxon>Eukaryota</taxon>
        <taxon>Sar</taxon>
        <taxon>Alveolata</taxon>
        <taxon>Apicomplexa</taxon>
        <taxon>Aconoidasida</taxon>
        <taxon>Haemosporida</taxon>
        <taxon>Plasmodiidae</taxon>
        <taxon>Plasmodium</taxon>
        <taxon>Plasmodium (Laverania)</taxon>
    </lineage>
</organism>
<dbReference type="GO" id="GO:0016020">
    <property type="term" value="C:membrane"/>
    <property type="evidence" value="ECO:0007669"/>
    <property type="project" value="InterPro"/>
</dbReference>
<reference evidence="2" key="1">
    <citation type="journal article" date="2009" name="Malar. J.">
        <title>Sequence variation of PfEMP1-DBLalpha in association with rosette formation in Plasmodium falciparum isolates causing severe and uncomplicated malaria.</title>
        <authorList>
            <person name="Horata N."/>
            <person name="Kalambaheti T."/>
            <person name="Craig A."/>
            <person name="Khusmith S."/>
        </authorList>
    </citation>
    <scope>NUCLEOTIDE SEQUENCE</scope>
</reference>
<gene>
    <name evidence="2" type="primary">var</name>
</gene>
<feature type="non-terminal residue" evidence="2">
    <location>
        <position position="125"/>
    </location>
</feature>